<dbReference type="SMART" id="SM00487">
    <property type="entry name" value="DEXDc"/>
    <property type="match status" value="1"/>
</dbReference>
<dbReference type="Proteomes" id="UP000694388">
    <property type="component" value="Unplaced"/>
</dbReference>
<protein>
    <submittedName>
        <fullName evidence="5">Helicase for meiosis 1</fullName>
    </submittedName>
</protein>
<dbReference type="CDD" id="cd18795">
    <property type="entry name" value="SF2_C_Ski2"/>
    <property type="match status" value="1"/>
</dbReference>
<accession>A0A8C4WSM1</accession>
<dbReference type="GO" id="GO:0043138">
    <property type="term" value="F:3'-5' DNA helicase activity"/>
    <property type="evidence" value="ECO:0007669"/>
    <property type="project" value="UniProtKB-EC"/>
</dbReference>
<dbReference type="Gene3D" id="3.40.50.300">
    <property type="entry name" value="P-loop containing nucleotide triphosphate hydrolases"/>
    <property type="match status" value="2"/>
</dbReference>
<dbReference type="AlphaFoldDB" id="A0A8C4WSM1"/>
<organism evidence="5 6">
    <name type="scientific">Eptatretus burgeri</name>
    <name type="common">Inshore hagfish</name>
    <dbReference type="NCBI Taxonomy" id="7764"/>
    <lineage>
        <taxon>Eukaryota</taxon>
        <taxon>Metazoa</taxon>
        <taxon>Chordata</taxon>
        <taxon>Craniata</taxon>
        <taxon>Vertebrata</taxon>
        <taxon>Cyclostomata</taxon>
        <taxon>Myxini</taxon>
        <taxon>Myxiniformes</taxon>
        <taxon>Myxinidae</taxon>
        <taxon>Eptatretinae</taxon>
        <taxon>Eptatretus</taxon>
    </lineage>
</organism>
<dbReference type="Pfam" id="PF00271">
    <property type="entry name" value="Helicase_C"/>
    <property type="match status" value="1"/>
</dbReference>
<dbReference type="SMART" id="SM00490">
    <property type="entry name" value="HELICc"/>
    <property type="match status" value="1"/>
</dbReference>
<evidence type="ECO:0000259" key="4">
    <source>
        <dbReference type="PROSITE" id="PS51194"/>
    </source>
</evidence>
<dbReference type="InterPro" id="IPR014001">
    <property type="entry name" value="Helicase_ATP-bd"/>
</dbReference>
<feature type="domain" description="Helicase C-terminal" evidence="4">
    <location>
        <begin position="184"/>
        <end position="355"/>
    </location>
</feature>
<dbReference type="GeneTree" id="ENSGT00550000074822"/>
<dbReference type="Ensembl" id="ENSEBUT00000010084.1">
    <property type="protein sequence ID" value="ENSEBUP00000009558.1"/>
    <property type="gene ID" value="ENSEBUG00000006133.1"/>
</dbReference>
<keyword evidence="2" id="KW-0067">ATP-binding</keyword>
<keyword evidence="1" id="KW-0547">Nucleotide-binding</keyword>
<evidence type="ECO:0000256" key="1">
    <source>
        <dbReference type="ARBA" id="ARBA00022741"/>
    </source>
</evidence>
<dbReference type="InterPro" id="IPR052247">
    <property type="entry name" value="Meiotic_Crossover_Helicase"/>
</dbReference>
<dbReference type="GO" id="GO:0005524">
    <property type="term" value="F:ATP binding"/>
    <property type="evidence" value="ECO:0007669"/>
    <property type="project" value="UniProtKB-KW"/>
</dbReference>
<dbReference type="PROSITE" id="PS51194">
    <property type="entry name" value="HELICASE_CTER"/>
    <property type="match status" value="1"/>
</dbReference>
<keyword evidence="6" id="KW-1185">Reference proteome</keyword>
<evidence type="ECO:0000256" key="2">
    <source>
        <dbReference type="ARBA" id="ARBA00022840"/>
    </source>
</evidence>
<evidence type="ECO:0000313" key="5">
    <source>
        <dbReference type="Ensembl" id="ENSEBUP00000009558.1"/>
    </source>
</evidence>
<evidence type="ECO:0000259" key="3">
    <source>
        <dbReference type="PROSITE" id="PS51192"/>
    </source>
</evidence>
<dbReference type="GO" id="GO:0016787">
    <property type="term" value="F:hydrolase activity"/>
    <property type="evidence" value="ECO:0007669"/>
    <property type="project" value="UniProtKB-KW"/>
</dbReference>
<dbReference type="SUPFAM" id="SSF52540">
    <property type="entry name" value="P-loop containing nucleoside triphosphate hydrolases"/>
    <property type="match status" value="2"/>
</dbReference>
<dbReference type="PROSITE" id="PS51192">
    <property type="entry name" value="HELICASE_ATP_BIND_1"/>
    <property type="match status" value="1"/>
</dbReference>
<reference evidence="5" key="2">
    <citation type="submission" date="2025-09" db="UniProtKB">
        <authorList>
            <consortium name="Ensembl"/>
        </authorList>
    </citation>
    <scope>IDENTIFICATION</scope>
</reference>
<name>A0A8C4WSM1_EPTBU</name>
<evidence type="ECO:0000313" key="6">
    <source>
        <dbReference type="Proteomes" id="UP000694388"/>
    </source>
</evidence>
<dbReference type="InterPro" id="IPR001650">
    <property type="entry name" value="Helicase_C-like"/>
</dbReference>
<dbReference type="GO" id="GO:0003676">
    <property type="term" value="F:nucleic acid binding"/>
    <property type="evidence" value="ECO:0007669"/>
    <property type="project" value="InterPro"/>
</dbReference>
<dbReference type="PANTHER" id="PTHR47835:SF3">
    <property type="entry name" value="HELICASE FOR MEIOSIS 1"/>
    <property type="match status" value="1"/>
</dbReference>
<reference evidence="5" key="1">
    <citation type="submission" date="2025-08" db="UniProtKB">
        <authorList>
            <consortium name="Ensembl"/>
        </authorList>
    </citation>
    <scope>IDENTIFICATION</scope>
</reference>
<dbReference type="PANTHER" id="PTHR47835">
    <property type="entry name" value="HFM1, ATP DEPENDENT DNA HELICASE HOMOLOG"/>
    <property type="match status" value="1"/>
</dbReference>
<dbReference type="InterPro" id="IPR011545">
    <property type="entry name" value="DEAD/DEAH_box_helicase_dom"/>
</dbReference>
<proteinExistence type="predicted"/>
<dbReference type="InterPro" id="IPR027417">
    <property type="entry name" value="P-loop_NTPase"/>
</dbReference>
<sequence length="355" mass="40583">MNQMDEFFDISGFAVSSSPSRDTFDMSAHKSQFQDDGVFCGKEGLRSVAEIPLPYRNVFREFPYFNPVQSRVMDDVLYTDRGLVVCAPTGSGKTVIFELAIIRLLLENQGPNFTAKIVYMAPIKTLCRERYEDWKIKFSSIGLQCKELTGDTEVDEYFEIHDAHVIMTTPEKWDSMTRRWRDNSLVQLVRLFLIDEFCATRRSTQQAANILVKDARLLIKAEHKQRLQIYSIRVRDVKLRDLLVCGIAYHHAGLDVSDRKIIEEVFTRGDLPVLFSTTTLAMGVNLPAHLVIIKATQHYVGGSFEEYSETDVQQMIGRAGRPQFDSSATAVIMTKIETKWKYMQMLSGSTEIESR</sequence>
<feature type="domain" description="Helicase ATP-binding" evidence="3">
    <location>
        <begin position="74"/>
        <end position="298"/>
    </location>
</feature>
<dbReference type="Pfam" id="PF00270">
    <property type="entry name" value="DEAD"/>
    <property type="match status" value="1"/>
</dbReference>